<name>A0A4Z1BNX7_9GAMM</name>
<keyword evidence="6" id="KW-1185">Reference proteome</keyword>
<gene>
    <name evidence="5" type="ORF">E5Q11_04050</name>
</gene>
<dbReference type="GO" id="GO:0055085">
    <property type="term" value="P:transmembrane transport"/>
    <property type="evidence" value="ECO:0007669"/>
    <property type="project" value="UniProtKB-ARBA"/>
</dbReference>
<dbReference type="EMBL" id="SRPF01000001">
    <property type="protein sequence ID" value="TGN41707.1"/>
    <property type="molecule type" value="Genomic_DNA"/>
</dbReference>
<keyword evidence="3" id="KW-0732">Signal</keyword>
<evidence type="ECO:0000259" key="4">
    <source>
        <dbReference type="Pfam" id="PF13407"/>
    </source>
</evidence>
<dbReference type="OrthoDB" id="245475at2"/>
<sequence>MAGSTPVLVYSWWFGLIMARYHQHGKTCRGFVVQHRALFFLIICQVLGFALPTHAAPSAGVKVVFLSPDTSRFWHMVGGFMQAVADDLEIDLTIYTDQDRNRFSYRDLLNKVLEQPDRPDYIVFMCKEKVTHDMLTRVGEAGIKVFTFNTSVPEEELAKTGQPREKLPHWIGHLSPDNRAAGATLATELFKRYQQKTGNQANMLVGLSGSRDSSAAIHRNEGLRNMLEGQGSIDHQLLFADWDQEEARLKVERLIARYPALDLIWNASDGMALGAIDAARATGRKPGEDLMVGGLDWEQRALDEIGEGRMALSLGRHFMGGGLALLLIHDYHTGYDFAGQGGVSMNYSLAIADRDNLGGVREVMDPANWDETDFRQFSKHYTEALRGDTATASELLDDFMGALSPGFQR</sequence>
<reference evidence="5 6" key="1">
    <citation type="submission" date="2019-04" db="EMBL/GenBank/DDBJ databases">
        <authorList>
            <person name="Park S."/>
            <person name="Yoon J.-H."/>
        </authorList>
    </citation>
    <scope>NUCLEOTIDE SEQUENCE [LARGE SCALE GENOMIC DNA]</scope>
    <source>
        <strain evidence="5 6">HJM-18</strain>
    </source>
</reference>
<comment type="similarity">
    <text evidence="2">Belongs to the bacterial solute-binding protein 2 family.</text>
</comment>
<accession>A0A4Z1BNX7</accession>
<dbReference type="CDD" id="cd06324">
    <property type="entry name" value="PBP1_ABC_sugar_binding-like"/>
    <property type="match status" value="1"/>
</dbReference>
<dbReference type="InterPro" id="IPR028082">
    <property type="entry name" value="Peripla_BP_I"/>
</dbReference>
<proteinExistence type="inferred from homology"/>
<protein>
    <submittedName>
        <fullName evidence="5">Sugar ABC transporter substrate-binding protein</fullName>
    </submittedName>
</protein>
<dbReference type="GO" id="GO:0030246">
    <property type="term" value="F:carbohydrate binding"/>
    <property type="evidence" value="ECO:0007669"/>
    <property type="project" value="UniProtKB-ARBA"/>
</dbReference>
<dbReference type="AlphaFoldDB" id="A0A4Z1BNX7"/>
<dbReference type="InterPro" id="IPR025997">
    <property type="entry name" value="SBP_2_dom"/>
</dbReference>
<dbReference type="Pfam" id="PF13407">
    <property type="entry name" value="Peripla_BP_4"/>
    <property type="match status" value="1"/>
</dbReference>
<evidence type="ECO:0000256" key="3">
    <source>
        <dbReference type="ARBA" id="ARBA00022729"/>
    </source>
</evidence>
<dbReference type="Gene3D" id="3.40.50.2300">
    <property type="match status" value="2"/>
</dbReference>
<dbReference type="Proteomes" id="UP000298325">
    <property type="component" value="Unassembled WGS sequence"/>
</dbReference>
<comment type="subcellular location">
    <subcellularLocation>
        <location evidence="1">Cell envelope</location>
    </subcellularLocation>
</comment>
<comment type="caution">
    <text evidence="5">The sequence shown here is derived from an EMBL/GenBank/DDBJ whole genome shotgun (WGS) entry which is preliminary data.</text>
</comment>
<evidence type="ECO:0000313" key="6">
    <source>
        <dbReference type="Proteomes" id="UP000298325"/>
    </source>
</evidence>
<organism evidence="5 6">
    <name type="scientific">Marinobacter confluentis</name>
    <dbReference type="NCBI Taxonomy" id="1697557"/>
    <lineage>
        <taxon>Bacteria</taxon>
        <taxon>Pseudomonadati</taxon>
        <taxon>Pseudomonadota</taxon>
        <taxon>Gammaproteobacteria</taxon>
        <taxon>Pseudomonadales</taxon>
        <taxon>Marinobacteraceae</taxon>
        <taxon>Marinobacter</taxon>
    </lineage>
</organism>
<evidence type="ECO:0000256" key="2">
    <source>
        <dbReference type="ARBA" id="ARBA00007639"/>
    </source>
</evidence>
<dbReference type="GO" id="GO:0030313">
    <property type="term" value="C:cell envelope"/>
    <property type="evidence" value="ECO:0007669"/>
    <property type="project" value="UniProtKB-SubCell"/>
</dbReference>
<dbReference type="PANTHER" id="PTHR46847">
    <property type="entry name" value="D-ALLOSE-BINDING PERIPLASMIC PROTEIN-RELATED"/>
    <property type="match status" value="1"/>
</dbReference>
<feature type="domain" description="Periplasmic binding protein" evidence="4">
    <location>
        <begin position="65"/>
        <end position="311"/>
    </location>
</feature>
<dbReference type="PANTHER" id="PTHR46847:SF2">
    <property type="entry name" value="ABC TRANSPORTER SUGAR-BINDING PROTEIN"/>
    <property type="match status" value="1"/>
</dbReference>
<evidence type="ECO:0000313" key="5">
    <source>
        <dbReference type="EMBL" id="TGN41707.1"/>
    </source>
</evidence>
<evidence type="ECO:0000256" key="1">
    <source>
        <dbReference type="ARBA" id="ARBA00004196"/>
    </source>
</evidence>
<dbReference type="SUPFAM" id="SSF53822">
    <property type="entry name" value="Periplasmic binding protein-like I"/>
    <property type="match status" value="1"/>
</dbReference>